<reference evidence="2" key="1">
    <citation type="journal article" date="2023" name="Science">
        <title>Genome structures resolve the early diversification of teleost fishes.</title>
        <authorList>
            <person name="Parey E."/>
            <person name="Louis A."/>
            <person name="Montfort J."/>
            <person name="Bouchez O."/>
            <person name="Roques C."/>
            <person name="Iampietro C."/>
            <person name="Lluch J."/>
            <person name="Castinel A."/>
            <person name="Donnadieu C."/>
            <person name="Desvignes T."/>
            <person name="Floi Bucao C."/>
            <person name="Jouanno E."/>
            <person name="Wen M."/>
            <person name="Mejri S."/>
            <person name="Dirks R."/>
            <person name="Jansen H."/>
            <person name="Henkel C."/>
            <person name="Chen W.J."/>
            <person name="Zahm M."/>
            <person name="Cabau C."/>
            <person name="Klopp C."/>
            <person name="Thompson A.W."/>
            <person name="Robinson-Rechavi M."/>
            <person name="Braasch I."/>
            <person name="Lecointre G."/>
            <person name="Bobe J."/>
            <person name="Postlethwait J.H."/>
            <person name="Berthelot C."/>
            <person name="Roest Crollius H."/>
            <person name="Guiguen Y."/>
        </authorList>
    </citation>
    <scope>NUCLEOTIDE SEQUENCE</scope>
    <source>
        <strain evidence="2">NC1722</strain>
    </source>
</reference>
<protein>
    <recommendedName>
        <fullName evidence="1">PiggyBac transposable element-derived protein domain-containing protein</fullName>
    </recommendedName>
</protein>
<dbReference type="PANTHER" id="PTHR46599:SF3">
    <property type="entry name" value="PIGGYBAC TRANSPOSABLE ELEMENT-DERIVED PROTEIN 4"/>
    <property type="match status" value="1"/>
</dbReference>
<sequence length="148" mass="16964">MDFALLGSGYKLYVDNFYTSPSLFEDLRQRSTVACGTIRSNRQGFLRMKVNDLTRWAARGDMRWIRHGDLLFVKWMDTREVTMCSTMHKAFSGAKVQRRVKEAGQWRQANIPVPHAVADYNANMGRVDISDALIGYYSVLTKTMKESA</sequence>
<proteinExistence type="predicted"/>
<organism evidence="2 3">
    <name type="scientific">Aldrovandia affinis</name>
    <dbReference type="NCBI Taxonomy" id="143900"/>
    <lineage>
        <taxon>Eukaryota</taxon>
        <taxon>Metazoa</taxon>
        <taxon>Chordata</taxon>
        <taxon>Craniata</taxon>
        <taxon>Vertebrata</taxon>
        <taxon>Euteleostomi</taxon>
        <taxon>Actinopterygii</taxon>
        <taxon>Neopterygii</taxon>
        <taxon>Teleostei</taxon>
        <taxon>Notacanthiformes</taxon>
        <taxon>Halosauridae</taxon>
        <taxon>Aldrovandia</taxon>
    </lineage>
</organism>
<dbReference type="EMBL" id="JAINUG010000093">
    <property type="protein sequence ID" value="KAJ8398049.1"/>
    <property type="molecule type" value="Genomic_DNA"/>
</dbReference>
<dbReference type="InterPro" id="IPR029526">
    <property type="entry name" value="PGBD"/>
</dbReference>
<keyword evidence="3" id="KW-1185">Reference proteome</keyword>
<comment type="caution">
    <text evidence="2">The sequence shown here is derived from an EMBL/GenBank/DDBJ whole genome shotgun (WGS) entry which is preliminary data.</text>
</comment>
<name>A0AAD7S8S1_9TELE</name>
<dbReference type="Pfam" id="PF13843">
    <property type="entry name" value="DDE_Tnp_1_7"/>
    <property type="match status" value="1"/>
</dbReference>
<accession>A0AAD7S8S1</accession>
<dbReference type="AlphaFoldDB" id="A0AAD7S8S1"/>
<gene>
    <name evidence="2" type="ORF">AAFF_G00431260</name>
</gene>
<feature type="domain" description="PiggyBac transposable element-derived protein" evidence="1">
    <location>
        <begin position="5"/>
        <end position="143"/>
    </location>
</feature>
<dbReference type="PANTHER" id="PTHR46599">
    <property type="entry name" value="PIGGYBAC TRANSPOSABLE ELEMENT-DERIVED PROTEIN 4"/>
    <property type="match status" value="1"/>
</dbReference>
<evidence type="ECO:0000259" key="1">
    <source>
        <dbReference type="Pfam" id="PF13843"/>
    </source>
</evidence>
<evidence type="ECO:0000313" key="2">
    <source>
        <dbReference type="EMBL" id="KAJ8398049.1"/>
    </source>
</evidence>
<dbReference type="Proteomes" id="UP001221898">
    <property type="component" value="Unassembled WGS sequence"/>
</dbReference>
<evidence type="ECO:0000313" key="3">
    <source>
        <dbReference type="Proteomes" id="UP001221898"/>
    </source>
</evidence>